<keyword evidence="2" id="KW-1185">Reference proteome</keyword>
<protein>
    <submittedName>
        <fullName evidence="1">Uncharacterized protein</fullName>
    </submittedName>
</protein>
<accession>A0A5C6B866</accession>
<evidence type="ECO:0000313" key="2">
    <source>
        <dbReference type="Proteomes" id="UP000320176"/>
    </source>
</evidence>
<comment type="caution">
    <text evidence="1">The sequence shown here is derived from an EMBL/GenBank/DDBJ whole genome shotgun (WGS) entry which is preliminary data.</text>
</comment>
<evidence type="ECO:0000313" key="1">
    <source>
        <dbReference type="EMBL" id="TWU08273.1"/>
    </source>
</evidence>
<name>A0A5C6B866_9BACT</name>
<dbReference type="AlphaFoldDB" id="A0A5C6B866"/>
<organism evidence="1 2">
    <name type="scientific">Stieleria varia</name>
    <dbReference type="NCBI Taxonomy" id="2528005"/>
    <lineage>
        <taxon>Bacteria</taxon>
        <taxon>Pseudomonadati</taxon>
        <taxon>Planctomycetota</taxon>
        <taxon>Planctomycetia</taxon>
        <taxon>Pirellulales</taxon>
        <taxon>Pirellulaceae</taxon>
        <taxon>Stieleria</taxon>
    </lineage>
</organism>
<dbReference type="EMBL" id="SJPN01000001">
    <property type="protein sequence ID" value="TWU08273.1"/>
    <property type="molecule type" value="Genomic_DNA"/>
</dbReference>
<proteinExistence type="predicted"/>
<dbReference type="Proteomes" id="UP000320176">
    <property type="component" value="Unassembled WGS sequence"/>
</dbReference>
<reference evidence="1 2" key="1">
    <citation type="submission" date="2019-02" db="EMBL/GenBank/DDBJ databases">
        <title>Deep-cultivation of Planctomycetes and their phenomic and genomic characterization uncovers novel biology.</title>
        <authorList>
            <person name="Wiegand S."/>
            <person name="Jogler M."/>
            <person name="Boedeker C."/>
            <person name="Pinto D."/>
            <person name="Vollmers J."/>
            <person name="Rivas-Marin E."/>
            <person name="Kohn T."/>
            <person name="Peeters S.H."/>
            <person name="Heuer A."/>
            <person name="Rast P."/>
            <person name="Oberbeckmann S."/>
            <person name="Bunk B."/>
            <person name="Jeske O."/>
            <person name="Meyerdierks A."/>
            <person name="Storesund J.E."/>
            <person name="Kallscheuer N."/>
            <person name="Luecker S."/>
            <person name="Lage O.M."/>
            <person name="Pohl T."/>
            <person name="Merkel B.J."/>
            <person name="Hornburger P."/>
            <person name="Mueller R.-W."/>
            <person name="Bruemmer F."/>
            <person name="Labrenz M."/>
            <person name="Spormann A.M."/>
            <person name="Op Den Camp H."/>
            <person name="Overmann J."/>
            <person name="Amann R."/>
            <person name="Jetten M.S.M."/>
            <person name="Mascher T."/>
            <person name="Medema M.H."/>
            <person name="Devos D.P."/>
            <person name="Kaster A.-K."/>
            <person name="Ovreas L."/>
            <person name="Rohde M."/>
            <person name="Galperin M.Y."/>
            <person name="Jogler C."/>
        </authorList>
    </citation>
    <scope>NUCLEOTIDE SEQUENCE [LARGE SCALE GENOMIC DNA]</scope>
    <source>
        <strain evidence="1 2">Pla52n</strain>
    </source>
</reference>
<sequence length="190" mass="21868">MTWVSNAVSCSWLVRLLVMRSLLATRNGLVLAVELTVWCQFHRDASASTIDEPDRFVFENRWVRDDEIDDSNSMSRWSRGCFGPLHSFAHQFDRLLDQAQPMSIRLNQSRSHAIDESVLAWHRYPLSDHRSQCPSPMGNNLSRCGLRLLPCHHPVRDRQQRDRQRSFQLAGRVDQAVALLAAIVVRFLGC</sequence>
<gene>
    <name evidence="1" type="ORF">Pla52n_08550</name>
</gene>